<dbReference type="HOGENOM" id="CLU_1175221_0_0_1"/>
<dbReference type="RefSeq" id="XP_007681233.1">
    <property type="nucleotide sequence ID" value="XM_007683043.1"/>
</dbReference>
<organism evidence="2 3">
    <name type="scientific">Baudoinia panamericana (strain UAMH 10762)</name>
    <name type="common">Angels' share fungus</name>
    <name type="synonym">Baudoinia compniacensis (strain UAMH 10762)</name>
    <dbReference type="NCBI Taxonomy" id="717646"/>
    <lineage>
        <taxon>Eukaryota</taxon>
        <taxon>Fungi</taxon>
        <taxon>Dikarya</taxon>
        <taxon>Ascomycota</taxon>
        <taxon>Pezizomycotina</taxon>
        <taxon>Dothideomycetes</taxon>
        <taxon>Dothideomycetidae</taxon>
        <taxon>Mycosphaerellales</taxon>
        <taxon>Teratosphaeriaceae</taxon>
        <taxon>Baudoinia</taxon>
    </lineage>
</organism>
<dbReference type="EMBL" id="KB445563">
    <property type="protein sequence ID" value="EMC91810.1"/>
    <property type="molecule type" value="Genomic_DNA"/>
</dbReference>
<sequence>MVAATREYLDDIRTALRDASSPVTVIQADAIQQLANASLQLDAVEALLRKTLRGALRLQADVSTILQTVSALLSSNDNRANYEVAKSNYEIAKYAVRVAELARRDSTDMRVIAAATFVFLPGTFVATFFSTSFFDFSPRDDALASKWLWLYFVLTIALTCACVVAWRLLSNAGIKETAKFSVNLGESFNWDATPSSPASHIPLRQLGQGLRLPKPRRARTTPYNLGQAQAGAQATP</sequence>
<dbReference type="eggNOG" id="ENOG502SS3N">
    <property type="taxonomic scope" value="Eukaryota"/>
</dbReference>
<keyword evidence="3" id="KW-1185">Reference proteome</keyword>
<dbReference type="Gene3D" id="1.20.58.340">
    <property type="entry name" value="Magnesium transport protein CorA, transmembrane region"/>
    <property type="match status" value="1"/>
</dbReference>
<evidence type="ECO:0000313" key="2">
    <source>
        <dbReference type="EMBL" id="EMC91810.1"/>
    </source>
</evidence>
<name>M2MZP6_BAUPA</name>
<feature type="transmembrane region" description="Helical" evidence="1">
    <location>
        <begin position="149"/>
        <end position="169"/>
    </location>
</feature>
<dbReference type="AlphaFoldDB" id="M2MZP6"/>
<evidence type="ECO:0000313" key="3">
    <source>
        <dbReference type="Proteomes" id="UP000011761"/>
    </source>
</evidence>
<evidence type="ECO:0000256" key="1">
    <source>
        <dbReference type="SAM" id="Phobius"/>
    </source>
</evidence>
<dbReference type="OrthoDB" id="2830640at2759"/>
<feature type="transmembrane region" description="Helical" evidence="1">
    <location>
        <begin position="111"/>
        <end position="129"/>
    </location>
</feature>
<keyword evidence="1" id="KW-1133">Transmembrane helix</keyword>
<reference evidence="2 3" key="1">
    <citation type="journal article" date="2012" name="PLoS Pathog.">
        <title>Diverse lifestyles and strategies of plant pathogenesis encoded in the genomes of eighteen Dothideomycetes fungi.</title>
        <authorList>
            <person name="Ohm R.A."/>
            <person name="Feau N."/>
            <person name="Henrissat B."/>
            <person name="Schoch C.L."/>
            <person name="Horwitz B.A."/>
            <person name="Barry K.W."/>
            <person name="Condon B.J."/>
            <person name="Copeland A.C."/>
            <person name="Dhillon B."/>
            <person name="Glaser F."/>
            <person name="Hesse C.N."/>
            <person name="Kosti I."/>
            <person name="LaButti K."/>
            <person name="Lindquist E.A."/>
            <person name="Lucas S."/>
            <person name="Salamov A.A."/>
            <person name="Bradshaw R.E."/>
            <person name="Ciuffetti L."/>
            <person name="Hamelin R.C."/>
            <person name="Kema G.H.J."/>
            <person name="Lawrence C."/>
            <person name="Scott J.A."/>
            <person name="Spatafora J.W."/>
            <person name="Turgeon B.G."/>
            <person name="de Wit P.J.G.M."/>
            <person name="Zhong S."/>
            <person name="Goodwin S.B."/>
            <person name="Grigoriev I.V."/>
        </authorList>
    </citation>
    <scope>NUCLEOTIDE SEQUENCE [LARGE SCALE GENOMIC DNA]</scope>
    <source>
        <strain evidence="2 3">UAMH 10762</strain>
    </source>
</reference>
<keyword evidence="1" id="KW-0472">Membrane</keyword>
<dbReference type="KEGG" id="bcom:BAUCODRAFT_305757"/>
<accession>M2MZP6</accession>
<protein>
    <submittedName>
        <fullName evidence="2">Uncharacterized protein</fullName>
    </submittedName>
</protein>
<gene>
    <name evidence="2" type="ORF">BAUCODRAFT_305757</name>
</gene>
<dbReference type="GeneID" id="19111259"/>
<dbReference type="Proteomes" id="UP000011761">
    <property type="component" value="Unassembled WGS sequence"/>
</dbReference>
<proteinExistence type="predicted"/>
<keyword evidence="1" id="KW-0812">Transmembrane</keyword>